<dbReference type="AlphaFoldDB" id="T1JE19"/>
<dbReference type="EMBL" id="JH432114">
    <property type="status" value="NOT_ANNOTATED_CDS"/>
    <property type="molecule type" value="Genomic_DNA"/>
</dbReference>
<feature type="transmembrane region" description="Helical" evidence="2">
    <location>
        <begin position="39"/>
        <end position="68"/>
    </location>
</feature>
<feature type="compositionally biased region" description="Basic and acidic residues" evidence="1">
    <location>
        <begin position="87"/>
        <end position="97"/>
    </location>
</feature>
<proteinExistence type="predicted"/>
<organism evidence="3 4">
    <name type="scientific">Strigamia maritima</name>
    <name type="common">European centipede</name>
    <name type="synonym">Geophilus maritimus</name>
    <dbReference type="NCBI Taxonomy" id="126957"/>
    <lineage>
        <taxon>Eukaryota</taxon>
        <taxon>Metazoa</taxon>
        <taxon>Ecdysozoa</taxon>
        <taxon>Arthropoda</taxon>
        <taxon>Myriapoda</taxon>
        <taxon>Chilopoda</taxon>
        <taxon>Pleurostigmophora</taxon>
        <taxon>Geophilomorpha</taxon>
        <taxon>Linotaeniidae</taxon>
        <taxon>Strigamia</taxon>
    </lineage>
</organism>
<keyword evidence="2" id="KW-1133">Transmembrane helix</keyword>
<reference evidence="3" key="2">
    <citation type="submission" date="2015-02" db="UniProtKB">
        <authorList>
            <consortium name="EnsemblMetazoa"/>
        </authorList>
    </citation>
    <scope>IDENTIFICATION</scope>
</reference>
<sequence>MSSMPAPGTYQNQPSRSYQGPNGHLKPCPSTVERQRPDLVWRIGCICVLAILLLIFVIMLIAFLIWALSHPPDTYGKHLETAQPKPFESDNLEKDNEGATLSPEIKTQTTDNEFKLLNRDYYDYD</sequence>
<evidence type="ECO:0000256" key="2">
    <source>
        <dbReference type="SAM" id="Phobius"/>
    </source>
</evidence>
<keyword evidence="2" id="KW-0812">Transmembrane</keyword>
<keyword evidence="4" id="KW-1185">Reference proteome</keyword>
<dbReference type="HOGENOM" id="CLU_1995469_0_0_1"/>
<name>T1JE19_STRMM</name>
<dbReference type="Proteomes" id="UP000014500">
    <property type="component" value="Unassembled WGS sequence"/>
</dbReference>
<feature type="region of interest" description="Disordered" evidence="1">
    <location>
        <begin position="79"/>
        <end position="101"/>
    </location>
</feature>
<dbReference type="EnsemblMetazoa" id="SMAR012055-RA">
    <property type="protein sequence ID" value="SMAR012055-PA"/>
    <property type="gene ID" value="SMAR012055"/>
</dbReference>
<feature type="compositionally biased region" description="Polar residues" evidence="1">
    <location>
        <begin position="1"/>
        <end position="20"/>
    </location>
</feature>
<evidence type="ECO:0000256" key="1">
    <source>
        <dbReference type="SAM" id="MobiDB-lite"/>
    </source>
</evidence>
<keyword evidence="2" id="KW-0472">Membrane</keyword>
<evidence type="ECO:0000313" key="3">
    <source>
        <dbReference type="EnsemblMetazoa" id="SMAR012055-PA"/>
    </source>
</evidence>
<reference evidence="4" key="1">
    <citation type="submission" date="2011-05" db="EMBL/GenBank/DDBJ databases">
        <authorList>
            <person name="Richards S.R."/>
            <person name="Qu J."/>
            <person name="Jiang H."/>
            <person name="Jhangiani S.N."/>
            <person name="Agravi P."/>
            <person name="Goodspeed R."/>
            <person name="Gross S."/>
            <person name="Mandapat C."/>
            <person name="Jackson L."/>
            <person name="Mathew T."/>
            <person name="Pu L."/>
            <person name="Thornton R."/>
            <person name="Saada N."/>
            <person name="Wilczek-Boney K.B."/>
            <person name="Lee S."/>
            <person name="Kovar C."/>
            <person name="Wu Y."/>
            <person name="Scherer S.E."/>
            <person name="Worley K.C."/>
            <person name="Muzny D.M."/>
            <person name="Gibbs R."/>
        </authorList>
    </citation>
    <scope>NUCLEOTIDE SEQUENCE</scope>
    <source>
        <strain evidence="4">Brora</strain>
    </source>
</reference>
<accession>T1JE19</accession>
<feature type="region of interest" description="Disordered" evidence="1">
    <location>
        <begin position="1"/>
        <end position="31"/>
    </location>
</feature>
<protein>
    <submittedName>
        <fullName evidence="3">Uncharacterized protein</fullName>
    </submittedName>
</protein>
<evidence type="ECO:0000313" key="4">
    <source>
        <dbReference type="Proteomes" id="UP000014500"/>
    </source>
</evidence>